<organism evidence="3 4">
    <name type="scientific">Pedobacter flavus</name>
    <dbReference type="NCBI Taxonomy" id="3113906"/>
    <lineage>
        <taxon>Bacteria</taxon>
        <taxon>Pseudomonadati</taxon>
        <taxon>Bacteroidota</taxon>
        <taxon>Sphingobacteriia</taxon>
        <taxon>Sphingobacteriales</taxon>
        <taxon>Sphingobacteriaceae</taxon>
        <taxon>Pedobacter</taxon>
    </lineage>
</organism>
<dbReference type="NCBIfam" id="TIGR00200">
    <property type="entry name" value="cinA_nterm"/>
    <property type="match status" value="1"/>
</dbReference>
<dbReference type="Pfam" id="PF02464">
    <property type="entry name" value="CinA"/>
    <property type="match status" value="1"/>
</dbReference>
<dbReference type="SUPFAM" id="SSF53218">
    <property type="entry name" value="Molybdenum cofactor biosynthesis proteins"/>
    <property type="match status" value="1"/>
</dbReference>
<dbReference type="Proteomes" id="UP001337681">
    <property type="component" value="Unassembled WGS sequence"/>
</dbReference>
<name>A0ABU7H2V9_9SPHI</name>
<dbReference type="HAMAP" id="MF_00226_B">
    <property type="entry name" value="CinA_B"/>
    <property type="match status" value="1"/>
</dbReference>
<keyword evidence="4" id="KW-1185">Reference proteome</keyword>
<protein>
    <recommendedName>
        <fullName evidence="1">CinA-like protein</fullName>
    </recommendedName>
</protein>
<proteinExistence type="inferred from homology"/>
<gene>
    <name evidence="3" type="ORF">VRU49_09575</name>
</gene>
<dbReference type="Gene3D" id="3.90.950.20">
    <property type="entry name" value="CinA-like"/>
    <property type="match status" value="1"/>
</dbReference>
<dbReference type="InterPro" id="IPR036653">
    <property type="entry name" value="CinA-like_C"/>
</dbReference>
<dbReference type="PANTHER" id="PTHR13939">
    <property type="entry name" value="NICOTINAMIDE-NUCLEOTIDE AMIDOHYDROLASE PNCC"/>
    <property type="match status" value="1"/>
</dbReference>
<feature type="domain" description="MoaB/Mog" evidence="2">
    <location>
        <begin position="4"/>
        <end position="171"/>
    </location>
</feature>
<comment type="similarity">
    <text evidence="1">Belongs to the CinA family.</text>
</comment>
<dbReference type="PIRSF" id="PIRSF006728">
    <property type="entry name" value="CinA"/>
    <property type="match status" value="1"/>
</dbReference>
<dbReference type="InterPro" id="IPR041424">
    <property type="entry name" value="CinA_KH"/>
</dbReference>
<accession>A0ABU7H2V9</accession>
<dbReference type="InterPro" id="IPR050101">
    <property type="entry name" value="CinA"/>
</dbReference>
<dbReference type="Pfam" id="PF18146">
    <property type="entry name" value="CinA_KH"/>
    <property type="match status" value="1"/>
</dbReference>
<dbReference type="NCBIfam" id="TIGR00177">
    <property type="entry name" value="molyb_syn"/>
    <property type="match status" value="1"/>
</dbReference>
<dbReference type="EMBL" id="JAZDQU010000002">
    <property type="protein sequence ID" value="MEE1885664.1"/>
    <property type="molecule type" value="Genomic_DNA"/>
</dbReference>
<dbReference type="NCBIfam" id="NF001813">
    <property type="entry name" value="PRK00549.1"/>
    <property type="match status" value="1"/>
</dbReference>
<evidence type="ECO:0000256" key="1">
    <source>
        <dbReference type="HAMAP-Rule" id="MF_00226"/>
    </source>
</evidence>
<dbReference type="Pfam" id="PF00994">
    <property type="entry name" value="MoCF_biosynth"/>
    <property type="match status" value="1"/>
</dbReference>
<evidence type="ECO:0000259" key="2">
    <source>
        <dbReference type="SMART" id="SM00852"/>
    </source>
</evidence>
<dbReference type="SUPFAM" id="SSF142433">
    <property type="entry name" value="CinA-like"/>
    <property type="match status" value="1"/>
</dbReference>
<dbReference type="InterPro" id="IPR001453">
    <property type="entry name" value="MoaB/Mog_dom"/>
</dbReference>
<evidence type="ECO:0000313" key="3">
    <source>
        <dbReference type="EMBL" id="MEE1885664.1"/>
    </source>
</evidence>
<dbReference type="NCBIfam" id="TIGR00199">
    <property type="entry name" value="PncC_domain"/>
    <property type="match status" value="1"/>
</dbReference>
<evidence type="ECO:0000313" key="4">
    <source>
        <dbReference type="Proteomes" id="UP001337681"/>
    </source>
</evidence>
<reference evidence="3 4" key="1">
    <citation type="submission" date="2024-01" db="EMBL/GenBank/DDBJ databases">
        <title>Pedobacter sp. nov., isolated from oil-contaminated soil.</title>
        <authorList>
            <person name="Le N.T.T."/>
        </authorList>
    </citation>
    <scope>NUCLEOTIDE SEQUENCE [LARGE SCALE GENOMIC DNA]</scope>
    <source>
        <strain evidence="3 4">VNH31</strain>
    </source>
</reference>
<dbReference type="InterPro" id="IPR036425">
    <property type="entry name" value="MoaB/Mog-like_dom_sf"/>
</dbReference>
<dbReference type="Gene3D" id="3.40.980.10">
    <property type="entry name" value="MoaB/Mog-like domain"/>
    <property type="match status" value="1"/>
</dbReference>
<sequence>MFAEIITIGDEILIGQVVDTNSAWMGEKLNAVGIKVVQITSISDKSEAIKTALSTALTRADIVLITGGLGPTRDDVTKSSLASYFNMKMRVDGETLRNVENFFTKLNRPLLEVNKLQAEVPEGCEVLLNEYGTAPCMWFEVDGKVVVSMPGVPFEMKYLMEDKVIPKLKEKFSMPFIYHKTILTANIGESFLAELLISVEDNLPEHISLAYLPKLGQVRLRLSGVGANYDNLKNEVDSIAKQIIGIANDYVLAEVDTTLDAVVLTELISRNKTLSTAESCTGGNIGHMLTLNAGGSAAYVGGAITYNNQIKHQVLGVNKEILENFGAVSEETVKEMALGTLNTFQSDYAIATTGIAGPATDNDEKPVGTVWIGFASKQGVKTKLFNFSGKREQIIDRATSAALTFLLYHLKKEDK</sequence>
<comment type="caution">
    <text evidence="3">The sequence shown here is derived from an EMBL/GenBank/DDBJ whole genome shotgun (WGS) entry which is preliminary data.</text>
</comment>
<dbReference type="RefSeq" id="WP_330146559.1">
    <property type="nucleotide sequence ID" value="NZ_JAZDQU010000002.1"/>
</dbReference>
<dbReference type="InterPro" id="IPR008135">
    <property type="entry name" value="Competence-induced_CinA"/>
</dbReference>
<dbReference type="CDD" id="cd00885">
    <property type="entry name" value="cinA"/>
    <property type="match status" value="1"/>
</dbReference>
<dbReference type="PANTHER" id="PTHR13939:SF0">
    <property type="entry name" value="NMN AMIDOHYDROLASE-LIKE PROTEIN YFAY"/>
    <property type="match status" value="1"/>
</dbReference>
<dbReference type="SMART" id="SM00852">
    <property type="entry name" value="MoCF_biosynth"/>
    <property type="match status" value="1"/>
</dbReference>
<dbReference type="InterPro" id="IPR008136">
    <property type="entry name" value="CinA_C"/>
</dbReference>